<dbReference type="GeneID" id="113150220"/>
<feature type="region of interest" description="Disordered" evidence="2">
    <location>
        <begin position="87"/>
        <end position="110"/>
    </location>
</feature>
<dbReference type="SUPFAM" id="SSF54117">
    <property type="entry name" value="Interleukin 8-like chemokines"/>
    <property type="match status" value="1"/>
</dbReference>
<accession>A0A3Q1I5C0</accession>
<dbReference type="AlphaFoldDB" id="A0A3Q1I5C0"/>
<evidence type="ECO:0000256" key="1">
    <source>
        <dbReference type="ARBA" id="ARBA00022514"/>
    </source>
</evidence>
<name>A0A3Q1I5C0_ANATE</name>
<protein>
    <recommendedName>
        <fullName evidence="4">Chemokine interleukin-8-like domain-containing protein</fullName>
    </recommendedName>
</protein>
<dbReference type="Pfam" id="PF00048">
    <property type="entry name" value="IL8"/>
    <property type="match status" value="1"/>
</dbReference>
<dbReference type="GO" id="GO:0006955">
    <property type="term" value="P:immune response"/>
    <property type="evidence" value="ECO:0007669"/>
    <property type="project" value="InterPro"/>
</dbReference>
<dbReference type="Proteomes" id="UP000265040">
    <property type="component" value="Chromosome 9"/>
</dbReference>
<reference evidence="5" key="2">
    <citation type="submission" date="2025-08" db="UniProtKB">
        <authorList>
            <consortium name="Ensembl"/>
        </authorList>
    </citation>
    <scope>IDENTIFICATION</scope>
</reference>
<dbReference type="InterPro" id="IPR001811">
    <property type="entry name" value="Chemokine_IL8-like_dom"/>
</dbReference>
<feature type="signal peptide" evidence="3">
    <location>
        <begin position="1"/>
        <end position="19"/>
    </location>
</feature>
<organism evidence="5 6">
    <name type="scientific">Anabas testudineus</name>
    <name type="common">Climbing perch</name>
    <name type="synonym">Anthias testudineus</name>
    <dbReference type="NCBI Taxonomy" id="64144"/>
    <lineage>
        <taxon>Eukaryota</taxon>
        <taxon>Metazoa</taxon>
        <taxon>Chordata</taxon>
        <taxon>Craniata</taxon>
        <taxon>Vertebrata</taxon>
        <taxon>Euteleostomi</taxon>
        <taxon>Actinopterygii</taxon>
        <taxon>Neopterygii</taxon>
        <taxon>Teleostei</taxon>
        <taxon>Neoteleostei</taxon>
        <taxon>Acanthomorphata</taxon>
        <taxon>Anabantaria</taxon>
        <taxon>Anabantiformes</taxon>
        <taxon>Anabantoidei</taxon>
        <taxon>Anabantidae</taxon>
        <taxon>Anabas</taxon>
    </lineage>
</organism>
<feature type="chain" id="PRO_5043646809" description="Chemokine interleukin-8-like domain-containing protein" evidence="3">
    <location>
        <begin position="20"/>
        <end position="110"/>
    </location>
</feature>
<dbReference type="InterPro" id="IPR039809">
    <property type="entry name" value="Chemokine_b/g/d"/>
</dbReference>
<sequence length="110" mass="12255">MNSLVTVVLACLLVFCAQGQPANRSSRCKCVTFIGNFKPKLIKTEPVIYEPSVFCPNTEIIVTIENKEKCVDPQSPLGKLILKNKHRQMKKRAKTTTTASAQTDTWRSTA</sequence>
<dbReference type="InParanoid" id="A0A3Q1I5C0"/>
<proteinExistence type="predicted"/>
<dbReference type="PANTHER" id="PTHR12015:SF198">
    <property type="entry name" value="PLATELET BASIC PROTEIN"/>
    <property type="match status" value="1"/>
</dbReference>
<dbReference type="OrthoDB" id="8894385at2759"/>
<keyword evidence="6" id="KW-1185">Reference proteome</keyword>
<evidence type="ECO:0000256" key="3">
    <source>
        <dbReference type="SAM" id="SignalP"/>
    </source>
</evidence>
<dbReference type="OMA" id="ISPNIFC"/>
<dbReference type="Gene3D" id="2.40.50.40">
    <property type="match status" value="1"/>
</dbReference>
<feature type="domain" description="Chemokine interleukin-8-like" evidence="4">
    <location>
        <begin position="25"/>
        <end position="85"/>
    </location>
</feature>
<dbReference type="RefSeq" id="XP_026198409.1">
    <property type="nucleotide sequence ID" value="XM_026342624.1"/>
</dbReference>
<feature type="compositionally biased region" description="Low complexity" evidence="2">
    <location>
        <begin position="95"/>
        <end position="110"/>
    </location>
</feature>
<evidence type="ECO:0000259" key="4">
    <source>
        <dbReference type="SMART" id="SM00199"/>
    </source>
</evidence>
<dbReference type="PANTHER" id="PTHR12015">
    <property type="entry name" value="SMALL INDUCIBLE CYTOKINE A"/>
    <property type="match status" value="1"/>
</dbReference>
<keyword evidence="3" id="KW-0732">Signal</keyword>
<dbReference type="SMART" id="SM00199">
    <property type="entry name" value="SCY"/>
    <property type="match status" value="1"/>
</dbReference>
<dbReference type="InterPro" id="IPR036048">
    <property type="entry name" value="Interleukin_8-like_sf"/>
</dbReference>
<dbReference type="PRINTS" id="PR00436">
    <property type="entry name" value="INTERLEUKIN8"/>
</dbReference>
<keyword evidence="1" id="KW-0202">Cytokine</keyword>
<evidence type="ECO:0000313" key="6">
    <source>
        <dbReference type="Proteomes" id="UP000265040"/>
    </source>
</evidence>
<dbReference type="GO" id="GO:0005615">
    <property type="term" value="C:extracellular space"/>
    <property type="evidence" value="ECO:0007669"/>
    <property type="project" value="UniProtKB-KW"/>
</dbReference>
<reference evidence="5" key="3">
    <citation type="submission" date="2025-09" db="UniProtKB">
        <authorList>
            <consortium name="Ensembl"/>
        </authorList>
    </citation>
    <scope>IDENTIFICATION</scope>
</reference>
<dbReference type="GO" id="GO:0008009">
    <property type="term" value="F:chemokine activity"/>
    <property type="evidence" value="ECO:0007669"/>
    <property type="project" value="InterPro"/>
</dbReference>
<evidence type="ECO:0000256" key="2">
    <source>
        <dbReference type="SAM" id="MobiDB-lite"/>
    </source>
</evidence>
<dbReference type="Ensembl" id="ENSATET00000016920.3">
    <property type="protein sequence ID" value="ENSATEP00000016637.3"/>
    <property type="gene ID" value="ENSATEG00000011716.3"/>
</dbReference>
<reference evidence="5" key="1">
    <citation type="submission" date="2021-04" db="EMBL/GenBank/DDBJ databases">
        <authorList>
            <consortium name="Wellcome Sanger Institute Data Sharing"/>
        </authorList>
    </citation>
    <scope>NUCLEOTIDE SEQUENCE [LARGE SCALE GENOMIC DNA]</scope>
</reference>
<evidence type="ECO:0000313" key="5">
    <source>
        <dbReference type="Ensembl" id="ENSATEP00000016637.3"/>
    </source>
</evidence>
<dbReference type="GeneTree" id="ENSGT01140000282679"/>